<protein>
    <submittedName>
        <fullName evidence="5">Uncharacterized protein LOC110782486 isoform X1</fullName>
    </submittedName>
    <submittedName>
        <fullName evidence="6">Uncharacterized protein isoform X1</fullName>
    </submittedName>
</protein>
<feature type="domain" description="KIB1-4 beta-propeller" evidence="3">
    <location>
        <begin position="75"/>
        <end position="335"/>
    </location>
</feature>
<dbReference type="InterPro" id="IPR036047">
    <property type="entry name" value="F-box-like_dom_sf"/>
</dbReference>
<evidence type="ECO:0000259" key="2">
    <source>
        <dbReference type="Pfam" id="PF00646"/>
    </source>
</evidence>
<dbReference type="Proteomes" id="UP000813463">
    <property type="component" value="Chromosome 5"/>
</dbReference>
<dbReference type="GO" id="GO:0016567">
    <property type="term" value="P:protein ubiquitination"/>
    <property type="evidence" value="ECO:0000318"/>
    <property type="project" value="GO_Central"/>
</dbReference>
<evidence type="ECO:0000259" key="3">
    <source>
        <dbReference type="Pfam" id="PF03478"/>
    </source>
</evidence>
<evidence type="ECO:0000256" key="1">
    <source>
        <dbReference type="SAM" id="MobiDB-lite"/>
    </source>
</evidence>
<dbReference type="OrthoDB" id="638130at2759"/>
<dbReference type="Pfam" id="PF05278">
    <property type="entry name" value="PEARLI-4"/>
    <property type="match status" value="1"/>
</dbReference>
<dbReference type="InterPro" id="IPR001810">
    <property type="entry name" value="F-box_dom"/>
</dbReference>
<accession>A0A9R0I485</accession>
<feature type="compositionally biased region" description="Polar residues" evidence="1">
    <location>
        <begin position="405"/>
        <end position="425"/>
    </location>
</feature>
<gene>
    <name evidence="5" type="primary">LOC110782486</name>
    <name evidence="6" type="synonym">LOC130459097</name>
</gene>
<feature type="compositionally biased region" description="Polar residues" evidence="1">
    <location>
        <begin position="383"/>
        <end position="395"/>
    </location>
</feature>
<dbReference type="SUPFAM" id="SSF81383">
    <property type="entry name" value="F-box domain"/>
    <property type="match status" value="1"/>
</dbReference>
<proteinExistence type="predicted"/>
<name>A0A9R0I485_SPIOL</name>
<evidence type="ECO:0000313" key="5">
    <source>
        <dbReference type="RefSeq" id="XP_021842356.1"/>
    </source>
</evidence>
<dbReference type="AlphaFoldDB" id="A0A9R0I485"/>
<dbReference type="InterPro" id="IPR007942">
    <property type="entry name" value="PLipase-like"/>
</dbReference>
<feature type="region of interest" description="Disordered" evidence="1">
    <location>
        <begin position="383"/>
        <end position="461"/>
    </location>
</feature>
<dbReference type="PANTHER" id="PTHR47123">
    <property type="entry name" value="F-BOX PROTEIN SKIP23"/>
    <property type="match status" value="1"/>
</dbReference>
<dbReference type="PANTHER" id="PTHR47123:SF6">
    <property type="entry name" value="F-BOX PROTEIN SKIP23-LIKE ISOFORM X1"/>
    <property type="match status" value="1"/>
</dbReference>
<evidence type="ECO:0000313" key="6">
    <source>
        <dbReference type="RefSeq" id="XP_056684182.1"/>
    </source>
</evidence>
<dbReference type="Pfam" id="PF00646">
    <property type="entry name" value="F-box"/>
    <property type="match status" value="1"/>
</dbReference>
<dbReference type="InterPro" id="IPR051304">
    <property type="entry name" value="SCF_F-box_domain"/>
</dbReference>
<dbReference type="KEGG" id="soe:110782486"/>
<feature type="domain" description="F-box" evidence="2">
    <location>
        <begin position="10"/>
        <end position="45"/>
    </location>
</feature>
<dbReference type="RefSeq" id="XP_056684182.1">
    <property type="nucleotide sequence ID" value="XM_056828204.1"/>
</dbReference>
<keyword evidence="4" id="KW-1185">Reference proteome</keyword>
<dbReference type="CDD" id="cd09917">
    <property type="entry name" value="F-box_SF"/>
    <property type="match status" value="1"/>
</dbReference>
<dbReference type="Pfam" id="PF03478">
    <property type="entry name" value="Beta-prop_KIB1-4"/>
    <property type="match status" value="1"/>
</dbReference>
<dbReference type="RefSeq" id="XP_021842356.1">
    <property type="nucleotide sequence ID" value="XM_021986664.1"/>
</dbReference>
<organism evidence="4 5">
    <name type="scientific">Spinacia oleracea</name>
    <name type="common">Spinach</name>
    <dbReference type="NCBI Taxonomy" id="3562"/>
    <lineage>
        <taxon>Eukaryota</taxon>
        <taxon>Viridiplantae</taxon>
        <taxon>Streptophyta</taxon>
        <taxon>Embryophyta</taxon>
        <taxon>Tracheophyta</taxon>
        <taxon>Spermatophyta</taxon>
        <taxon>Magnoliopsida</taxon>
        <taxon>eudicotyledons</taxon>
        <taxon>Gunneridae</taxon>
        <taxon>Pentapetalae</taxon>
        <taxon>Caryophyllales</taxon>
        <taxon>Chenopodiaceae</taxon>
        <taxon>Chenopodioideae</taxon>
        <taxon>Anserineae</taxon>
        <taxon>Spinacia</taxon>
    </lineage>
</organism>
<feature type="compositionally biased region" description="Polar residues" evidence="1">
    <location>
        <begin position="433"/>
        <end position="448"/>
    </location>
</feature>
<reference evidence="5" key="2">
    <citation type="submission" date="2025-04" db="UniProtKB">
        <authorList>
            <consortium name="RefSeq"/>
        </authorList>
    </citation>
    <scope>IDENTIFICATION</scope>
    <source>
        <tissue evidence="6">Leaf</tissue>
    </source>
</reference>
<dbReference type="Gene3D" id="1.20.1280.50">
    <property type="match status" value="1"/>
</dbReference>
<dbReference type="GeneID" id="110782486"/>
<dbReference type="InterPro" id="IPR005174">
    <property type="entry name" value="KIB1-4_b-propeller"/>
</dbReference>
<evidence type="ECO:0000313" key="4">
    <source>
        <dbReference type="Proteomes" id="UP000813463"/>
    </source>
</evidence>
<sequence>MRNFRQKVIWSELPVEVLRSIAIHLKGNRKDVQNFRSVCKKWRRATAISALLPFVMGSETLFSSSVYLIRPPVSGTPWIVASVEITKGEFELCNPLSGEPLFDIPENFTLDRFQPRRLSVDYHMADEEEMNDCSRALSYHEKVLLFFKDRSIPSMVDDGSLLVLFRGGQLGGSPPVKPEYQYGTELPWFDISYGSLDKFDDILSFRGVIYALDRLGKLYRMFTDQFAVLKTLVEKPVIKPDCVNKGWGKRLVGSSKSGDLFMIMRINEMVKVFKLCKVHNKKSWSWVKVKSFGDDPMVLFVSKVYSFFVSAAEFPGFGFDNYIVFSNDAFHPYSKPNESKFSKENIQIFWLGGHIFMPIADFKPIADFLKSGLFSVPEWALQAQSSPSPPHYQSNPEEDEMMESDATNQNGASSQTHGSAPSNTPKSEKQNTKIHSTSATQGKSSSHLPVSEIQHKKAPDISENKVSIADFPPVISSVLACEPNIGLQGLESLGIRPNLLPTLQMIWNKHGNLIGEKTVRSKVMLTLTLESLANIIIFLQKTTLRTLTDSLAQELASNLHDLQCVGLKVDWLVAFVEWVLTLHKSKPLIESIMAINKSKAQIDEKEREFLARSAKVKQELDEKKACLSAKLPFPEPIDLDQCLGEGLL</sequence>
<reference evidence="4" key="1">
    <citation type="journal article" date="2021" name="Nat. Commun.">
        <title>Genomic analyses provide insights into spinach domestication and the genetic basis of agronomic traits.</title>
        <authorList>
            <person name="Cai X."/>
            <person name="Sun X."/>
            <person name="Xu C."/>
            <person name="Sun H."/>
            <person name="Wang X."/>
            <person name="Ge C."/>
            <person name="Zhang Z."/>
            <person name="Wang Q."/>
            <person name="Fei Z."/>
            <person name="Jiao C."/>
            <person name="Wang Q."/>
        </authorList>
    </citation>
    <scope>NUCLEOTIDE SEQUENCE [LARGE SCALE GENOMIC DNA]</scope>
    <source>
        <strain evidence="4">cv. Varoflay</strain>
    </source>
</reference>